<dbReference type="SMART" id="SM00862">
    <property type="entry name" value="Trans_reg_C"/>
    <property type="match status" value="1"/>
</dbReference>
<dbReference type="Gene3D" id="1.10.10.10">
    <property type="entry name" value="Winged helix-like DNA-binding domain superfamily/Winged helix DNA-binding domain"/>
    <property type="match status" value="1"/>
</dbReference>
<dbReference type="PROSITE" id="PS51755">
    <property type="entry name" value="OMPR_PHOB"/>
    <property type="match status" value="1"/>
</dbReference>
<evidence type="ECO:0000313" key="6">
    <source>
        <dbReference type="EMBL" id="TFE23980.1"/>
    </source>
</evidence>
<dbReference type="InterPro" id="IPR016032">
    <property type="entry name" value="Sig_transdc_resp-reg_C-effctor"/>
</dbReference>
<dbReference type="OrthoDB" id="54343at2"/>
<dbReference type="InterPro" id="IPR036388">
    <property type="entry name" value="WH-like_DNA-bd_sf"/>
</dbReference>
<keyword evidence="2 4" id="KW-0238">DNA-binding</keyword>
<accession>A0A4Y8LT68</accession>
<keyword evidence="7" id="KW-1185">Reference proteome</keyword>
<reference evidence="6 7" key="1">
    <citation type="submission" date="2019-03" db="EMBL/GenBank/DDBJ databases">
        <title>Cohnella endophytica sp. nov., a novel endophytic bacterium isolated from bark of Sonneratia apetala.</title>
        <authorList>
            <person name="Tuo L."/>
        </authorList>
    </citation>
    <scope>NUCLEOTIDE SEQUENCE [LARGE SCALE GENOMIC DNA]</scope>
    <source>
        <strain evidence="6 7">CCTCC AB 208254</strain>
    </source>
</reference>
<organism evidence="6 7">
    <name type="scientific">Cohnella luojiensis</name>
    <dbReference type="NCBI Taxonomy" id="652876"/>
    <lineage>
        <taxon>Bacteria</taxon>
        <taxon>Bacillati</taxon>
        <taxon>Bacillota</taxon>
        <taxon>Bacilli</taxon>
        <taxon>Bacillales</taxon>
        <taxon>Paenibacillaceae</taxon>
        <taxon>Cohnella</taxon>
    </lineage>
</organism>
<proteinExistence type="predicted"/>
<dbReference type="Pfam" id="PF00486">
    <property type="entry name" value="Trans_reg_C"/>
    <property type="match status" value="1"/>
</dbReference>
<dbReference type="SUPFAM" id="SSF46894">
    <property type="entry name" value="C-terminal effector domain of the bipartite response regulators"/>
    <property type="match status" value="1"/>
</dbReference>
<feature type="DNA-binding region" description="OmpR/PhoB-type" evidence="4">
    <location>
        <begin position="6"/>
        <end position="107"/>
    </location>
</feature>
<sequence>MQLTSFAKLHSGRRSLMIHFEPDTYRAVHAGESIQLLPKEFVLLRFLYEHAGRSFSREQLLDSVWRLETPGDRTVDDHIYRIRKKLSKWSHLLSVETIRGQGYKLTRIAPKQEASPLLQDEEFAANVNRMMSKYHGLGMGQAMQLLSANRDILRLPGDPFYDVYIHFVRGDFDWLITTDSISLWQKAAYAVFIHANIQFDYKASLYYFERLIAKSDMLTQDWQYDLQINVIFLYIESGMLKKAREQLEAMRHAITDLNSPSFTAIYLLKEMHLELQEGHMDAAELKLQECEALLIRHPMQRERGAFLVSKAFYLYQQGAIRSARKVLDEGIETIRQTHFIPHLLGSLKTTLMYFGTNVRDETYRLKYQLQWNLMAAEYHFKDLLVKTEHVLGRHL</sequence>
<keyword evidence="1" id="KW-0805">Transcription regulation</keyword>
<dbReference type="Proteomes" id="UP000297900">
    <property type="component" value="Unassembled WGS sequence"/>
</dbReference>
<evidence type="ECO:0000313" key="7">
    <source>
        <dbReference type="Proteomes" id="UP000297900"/>
    </source>
</evidence>
<comment type="caution">
    <text evidence="6">The sequence shown here is derived from an EMBL/GenBank/DDBJ whole genome shotgun (WGS) entry which is preliminary data.</text>
</comment>
<dbReference type="GO" id="GO:0003677">
    <property type="term" value="F:DNA binding"/>
    <property type="evidence" value="ECO:0007669"/>
    <property type="project" value="UniProtKB-UniRule"/>
</dbReference>
<keyword evidence="3" id="KW-0804">Transcription</keyword>
<dbReference type="InterPro" id="IPR001867">
    <property type="entry name" value="OmpR/PhoB-type_DNA-bd"/>
</dbReference>
<evidence type="ECO:0000256" key="3">
    <source>
        <dbReference type="ARBA" id="ARBA00023163"/>
    </source>
</evidence>
<dbReference type="CDD" id="cd00383">
    <property type="entry name" value="trans_reg_C"/>
    <property type="match status" value="1"/>
</dbReference>
<dbReference type="EMBL" id="SOMN01000029">
    <property type="protein sequence ID" value="TFE23980.1"/>
    <property type="molecule type" value="Genomic_DNA"/>
</dbReference>
<feature type="domain" description="OmpR/PhoB-type" evidence="5">
    <location>
        <begin position="6"/>
        <end position="107"/>
    </location>
</feature>
<dbReference type="AlphaFoldDB" id="A0A4Y8LT68"/>
<gene>
    <name evidence="6" type="ORF">E2980_17355</name>
</gene>
<evidence type="ECO:0000259" key="5">
    <source>
        <dbReference type="PROSITE" id="PS51755"/>
    </source>
</evidence>
<evidence type="ECO:0000256" key="2">
    <source>
        <dbReference type="ARBA" id="ARBA00023125"/>
    </source>
</evidence>
<evidence type="ECO:0000256" key="4">
    <source>
        <dbReference type="PROSITE-ProRule" id="PRU01091"/>
    </source>
</evidence>
<dbReference type="GO" id="GO:0006355">
    <property type="term" value="P:regulation of DNA-templated transcription"/>
    <property type="evidence" value="ECO:0007669"/>
    <property type="project" value="InterPro"/>
</dbReference>
<name>A0A4Y8LT68_9BACL</name>
<evidence type="ECO:0000256" key="1">
    <source>
        <dbReference type="ARBA" id="ARBA00023015"/>
    </source>
</evidence>
<protein>
    <submittedName>
        <fullName evidence="6">Winged helix family transcriptional regulator</fullName>
    </submittedName>
</protein>
<dbReference type="GO" id="GO:0000160">
    <property type="term" value="P:phosphorelay signal transduction system"/>
    <property type="evidence" value="ECO:0007669"/>
    <property type="project" value="InterPro"/>
</dbReference>